<evidence type="ECO:0000313" key="2">
    <source>
        <dbReference type="WBParaSite" id="ACRNAN_scaffold7321.g24308.t1"/>
    </source>
</evidence>
<dbReference type="WBParaSite" id="ACRNAN_scaffold7321.g24308.t1">
    <property type="protein sequence ID" value="ACRNAN_scaffold7321.g24308.t1"/>
    <property type="gene ID" value="ACRNAN_scaffold7321.g24308"/>
</dbReference>
<accession>A0A914EDL1</accession>
<reference evidence="2" key="1">
    <citation type="submission" date="2022-11" db="UniProtKB">
        <authorList>
            <consortium name="WormBaseParasite"/>
        </authorList>
    </citation>
    <scope>IDENTIFICATION</scope>
</reference>
<dbReference type="Proteomes" id="UP000887540">
    <property type="component" value="Unplaced"/>
</dbReference>
<protein>
    <submittedName>
        <fullName evidence="2">Uncharacterized protein</fullName>
    </submittedName>
</protein>
<dbReference type="AlphaFoldDB" id="A0A914EDL1"/>
<organism evidence="1 2">
    <name type="scientific">Acrobeloides nanus</name>
    <dbReference type="NCBI Taxonomy" id="290746"/>
    <lineage>
        <taxon>Eukaryota</taxon>
        <taxon>Metazoa</taxon>
        <taxon>Ecdysozoa</taxon>
        <taxon>Nematoda</taxon>
        <taxon>Chromadorea</taxon>
        <taxon>Rhabditida</taxon>
        <taxon>Tylenchina</taxon>
        <taxon>Cephalobomorpha</taxon>
        <taxon>Cephaloboidea</taxon>
        <taxon>Cephalobidae</taxon>
        <taxon>Acrobeloides</taxon>
    </lineage>
</organism>
<evidence type="ECO:0000313" key="1">
    <source>
        <dbReference type="Proteomes" id="UP000887540"/>
    </source>
</evidence>
<name>A0A914EDL1_9BILA</name>
<proteinExistence type="predicted"/>
<sequence length="112" mass="13408">MFWTIQNQFLNLAFIWWYSDYYKQALADTLGPFDFLFVHNVKEERPRISPKEIIELHQMIKPKKKTIVTLVELNLTKATFISDFMEECQNLNISSDNFIFLRLDETVNLLEN</sequence>
<keyword evidence="1" id="KW-1185">Reference proteome</keyword>